<proteinExistence type="inferred from homology"/>
<evidence type="ECO:0000256" key="5">
    <source>
        <dbReference type="ARBA" id="ARBA00022989"/>
    </source>
</evidence>
<evidence type="ECO:0000313" key="8">
    <source>
        <dbReference type="EMBL" id="TNU73009.1"/>
    </source>
</evidence>
<keyword evidence="4 7" id="KW-0812">Transmembrane</keyword>
<dbReference type="EMBL" id="VENP01000072">
    <property type="protein sequence ID" value="TNU73009.1"/>
    <property type="molecule type" value="Genomic_DNA"/>
</dbReference>
<evidence type="ECO:0000256" key="1">
    <source>
        <dbReference type="ARBA" id="ARBA00004651"/>
    </source>
</evidence>
<feature type="transmembrane region" description="Helical" evidence="7">
    <location>
        <begin position="27"/>
        <end position="48"/>
    </location>
</feature>
<reference evidence="8 9" key="1">
    <citation type="submission" date="2019-06" db="EMBL/GenBank/DDBJ databases">
        <title>Draft genome sequence of Miniimonas arenae KCTC 19750T isolated from sea sand.</title>
        <authorList>
            <person name="Park S.-J."/>
        </authorList>
    </citation>
    <scope>NUCLEOTIDE SEQUENCE [LARGE SCALE GENOMIC DNA]</scope>
    <source>
        <strain evidence="8 9">KCTC 19750</strain>
    </source>
</reference>
<sequence>MSIIGSIIAGIIVGGLARLVMPGKQNISVLVTILLGIVGALLGWLIAGWLGVQQTDGLDWIRWIISIVVAAIAISVYLGIRGRSSTTR</sequence>
<comment type="similarity">
    <text evidence="2">Belongs to the UPF0410 family.</text>
</comment>
<dbReference type="PANTHER" id="PTHR33884:SF3">
    <property type="entry name" value="UPF0410 PROTEIN YMGE"/>
    <property type="match status" value="1"/>
</dbReference>
<name>A0A5C5B907_9MICO</name>
<evidence type="ECO:0000313" key="9">
    <source>
        <dbReference type="Proteomes" id="UP000313849"/>
    </source>
</evidence>
<keyword evidence="6 7" id="KW-0472">Membrane</keyword>
<evidence type="ECO:0000256" key="2">
    <source>
        <dbReference type="ARBA" id="ARBA00011006"/>
    </source>
</evidence>
<comment type="caution">
    <text evidence="8">The sequence shown here is derived from an EMBL/GenBank/DDBJ whole genome shotgun (WGS) entry which is preliminary data.</text>
</comment>
<dbReference type="RefSeq" id="WP_108719283.1">
    <property type="nucleotide sequence ID" value="NZ_VENP01000072.1"/>
</dbReference>
<evidence type="ECO:0000256" key="3">
    <source>
        <dbReference type="ARBA" id="ARBA00022475"/>
    </source>
</evidence>
<keyword evidence="3" id="KW-1003">Cell membrane</keyword>
<dbReference type="PANTHER" id="PTHR33884">
    <property type="entry name" value="UPF0410 PROTEIN YMGE"/>
    <property type="match status" value="1"/>
</dbReference>
<comment type="subcellular location">
    <subcellularLocation>
        <location evidence="1">Cell membrane</location>
        <topology evidence="1">Multi-pass membrane protein</topology>
    </subcellularLocation>
</comment>
<feature type="transmembrane region" description="Helical" evidence="7">
    <location>
        <begin position="60"/>
        <end position="80"/>
    </location>
</feature>
<evidence type="ECO:0000256" key="7">
    <source>
        <dbReference type="SAM" id="Phobius"/>
    </source>
</evidence>
<protein>
    <submittedName>
        <fullName evidence="8">GlsB/YeaQ/YmgE family stress response membrane protein</fullName>
    </submittedName>
</protein>
<keyword evidence="5 7" id="KW-1133">Transmembrane helix</keyword>
<evidence type="ECO:0000256" key="6">
    <source>
        <dbReference type="ARBA" id="ARBA00023136"/>
    </source>
</evidence>
<organism evidence="8 9">
    <name type="scientific">Miniimonas arenae</name>
    <dbReference type="NCBI Taxonomy" id="676201"/>
    <lineage>
        <taxon>Bacteria</taxon>
        <taxon>Bacillati</taxon>
        <taxon>Actinomycetota</taxon>
        <taxon>Actinomycetes</taxon>
        <taxon>Micrococcales</taxon>
        <taxon>Beutenbergiaceae</taxon>
        <taxon>Miniimonas</taxon>
    </lineage>
</organism>
<dbReference type="AlphaFoldDB" id="A0A5C5B907"/>
<dbReference type="InterPro" id="IPR007341">
    <property type="entry name" value="Transgly_assoc"/>
</dbReference>
<evidence type="ECO:0000256" key="4">
    <source>
        <dbReference type="ARBA" id="ARBA00022692"/>
    </source>
</evidence>
<dbReference type="Proteomes" id="UP000313849">
    <property type="component" value="Unassembled WGS sequence"/>
</dbReference>
<gene>
    <name evidence="8" type="ORF">FH969_13630</name>
</gene>
<keyword evidence="9" id="KW-1185">Reference proteome</keyword>
<accession>A0A5C5B907</accession>
<dbReference type="GO" id="GO:0005886">
    <property type="term" value="C:plasma membrane"/>
    <property type="evidence" value="ECO:0007669"/>
    <property type="project" value="UniProtKB-SubCell"/>
</dbReference>